<sequence>MADATPTTPLDIGALAWVRPALEETWNLADAHLAQWLQGAGSGSTSDAPATADFDAAAAAWMLVGDEPASRLSRVVGAAVERLRSQPEWRTPTGGRAVLQAVRLLRQRTEATGSVADQTLRDAAEWIQQWLDGAPTETSAGVGGDTSGAAVAEAAAVPVVRNLPWLRQRYQQGLLLWLRNTDAREGLGEMAAAVGALARRCPPETVDGLLWRSVSALLDALAQGRLPVDAWVKRLCGLVDRQLGRLQRGQSPVAAALLPDVLSRLQTLPDVYAMLPPLAQRFVPRLGEVACATEPEEPAQWRAAVRQAQEAWTAVCQGAADGVARWTAALRALGAMAHSEQITLVRALDGATCAFPSPPEMPVVAPVLQEEVAQALVLIEPWAPPVDDEQALSSWRATRQRVVNRLMAVAYPTDPELMPEEEANAPGWSGAAGADLRGAVIDAVLAAARPIEQAFSSAAAGDAASCKTVEDSARQMAGAFAMLGAKPAADRLYQVERVVAQWAARQPSPADVQVVSDALAAAVWYAEQLRTGVDDPSVFDGIVIPAPPPGDDTAVGAPAAVPLAEEVDLDGHRLPTDLYRIFLEEARVRLRELAAAVEAVCAHATDTAVWEPLVRVAHTLAGMARTTALTPIAELAYALELWALRCYQVPGALPAQAPDVLRRIVGSLQDAVAVVESRRYPAPMSDVISALADLPVSPPAAPALMEGAPDDGDVREARPSELSTETLDAPVRHDDGAPPTPAATSVATPVTPDSPGAVPSISIAAARMAVPAAAPPSTEQVSVVAPALPTDEIDAELLPVFLEEAQDWMPRIQSTVQQWRDHPGVAEHSAALQRALHTLKGAARMVGAMAIGQRIHELEADVQALGTQMPTPDWLDAVQQRVDQVHDAIEALTSGPAPSSLSEPVPPTAQMPVVPAAAPPTDGEGQANGLAPAAGPSAAAPSATVITPEPAADAAPAAAAQSMAAAEAVPDDAGRHAVIRLSTERLDELLNDAGEVAIARSRLEALFRRNREVVQELADHVDRLRTQLRELEIQAESQMHARLARADRQEFDPLEFDRFTRLQELTRLLAESVNDVETTRDMLLAGFDEVDDALLQQARVNRSLQDGLMRARMVPLRTIEDRLHRVLRRAAKETDRRAHLEVDGRDLEVDRAVLDRLVGPLEHLIRNAVAHGIEPPAQRQAAGKSAYGEVRLRARREASEVVIELTDDGRGIDLAAVHARAESLGWVEPGQPVDPAQCYEWLFRTGFSTAAVVTELAGRGVGLDVVRSDLADMGGRVSVSSEPGRGTRFELRLPQTLGVAAVVLVRAGGQTWALPAGQVHVLREVSQPEFERLRQAGGVTVGERMLPLASLEQYLPPRDEDDLAPHDPTQRLTLLLVQAGDQQWVMAVEAIDGQLDAVLKPIGPLLARVPGVAGATVLGDGRVALILDAARLLARSPRKEASGMAAQRPTAEAQRPPLVFVVDDSLTVRKVTSRFLVRHGYRVETAKDGQEALERLQRDPLPAVMLLDIEMPNMDGFEVTQRVRAEARTASLPIIMITSRTADKHREHARTLGVDVYLGKPYQEETLLGHIERLAGPPHVVGASA</sequence>
<dbReference type="Pfam" id="PF02895">
    <property type="entry name" value="H-kinase_dim"/>
    <property type="match status" value="1"/>
</dbReference>
<evidence type="ECO:0000256" key="8">
    <source>
        <dbReference type="ARBA" id="ARBA00035100"/>
    </source>
</evidence>
<dbReference type="PROSITE" id="PS50110">
    <property type="entry name" value="RESPONSE_REGULATORY"/>
    <property type="match status" value="1"/>
</dbReference>
<dbReference type="PROSITE" id="PS50851">
    <property type="entry name" value="CHEW"/>
    <property type="match status" value="1"/>
</dbReference>
<evidence type="ECO:0000256" key="12">
    <source>
        <dbReference type="SAM" id="MobiDB-lite"/>
    </source>
</evidence>
<comment type="caution">
    <text evidence="17">The sequence shown here is derived from an EMBL/GenBank/DDBJ whole genome shotgun (WGS) entry which is preliminary data.</text>
</comment>
<dbReference type="SMART" id="SM00260">
    <property type="entry name" value="CheW"/>
    <property type="match status" value="1"/>
</dbReference>
<dbReference type="PANTHER" id="PTHR43395:SF8">
    <property type="entry name" value="HISTIDINE KINASE"/>
    <property type="match status" value="1"/>
</dbReference>
<dbReference type="PRINTS" id="PR00344">
    <property type="entry name" value="BCTRLSENSOR"/>
</dbReference>
<evidence type="ECO:0000259" key="13">
    <source>
        <dbReference type="PROSITE" id="PS50109"/>
    </source>
</evidence>
<dbReference type="Pfam" id="PF01627">
    <property type="entry name" value="Hpt"/>
    <property type="match status" value="2"/>
</dbReference>
<dbReference type="FunFam" id="3.30.565.10:FF:000016">
    <property type="entry name" value="Chemotaxis protein CheA, putative"/>
    <property type="match status" value="1"/>
</dbReference>
<evidence type="ECO:0000256" key="1">
    <source>
        <dbReference type="ARBA" id="ARBA00000085"/>
    </source>
</evidence>
<dbReference type="SUPFAM" id="SSF52172">
    <property type="entry name" value="CheY-like"/>
    <property type="match status" value="1"/>
</dbReference>
<dbReference type="EC" id="2.7.13.3" evidence="2"/>
<evidence type="ECO:0000259" key="14">
    <source>
        <dbReference type="PROSITE" id="PS50110"/>
    </source>
</evidence>
<feature type="compositionally biased region" description="Low complexity" evidence="12">
    <location>
        <begin position="742"/>
        <end position="751"/>
    </location>
</feature>
<evidence type="ECO:0000313" key="17">
    <source>
        <dbReference type="EMBL" id="TSE30835.1"/>
    </source>
</evidence>
<dbReference type="PROSITE" id="PS50894">
    <property type="entry name" value="HPT"/>
    <property type="match status" value="2"/>
</dbReference>
<feature type="coiled-coil region" evidence="11">
    <location>
        <begin position="1014"/>
        <end position="1041"/>
    </location>
</feature>
<reference evidence="17 18" key="1">
    <citation type="submission" date="2019-07" db="EMBL/GenBank/DDBJ databases">
        <title>Tepidimonas taiwanensis I1-1 draft genome.</title>
        <authorList>
            <person name="Da Costa M.S."/>
            <person name="Froufe H.J.C."/>
            <person name="Egas C."/>
            <person name="Albuquerque L."/>
        </authorList>
    </citation>
    <scope>NUCLEOTIDE SEQUENCE [LARGE SCALE GENOMIC DNA]</scope>
    <source>
        <strain evidence="17 18">I1-1</strain>
    </source>
</reference>
<evidence type="ECO:0000256" key="2">
    <source>
        <dbReference type="ARBA" id="ARBA00012438"/>
    </source>
</evidence>
<dbReference type="GO" id="GO:0000155">
    <property type="term" value="F:phosphorelay sensor kinase activity"/>
    <property type="evidence" value="ECO:0007669"/>
    <property type="project" value="InterPro"/>
</dbReference>
<evidence type="ECO:0000259" key="15">
    <source>
        <dbReference type="PROSITE" id="PS50851"/>
    </source>
</evidence>
<evidence type="ECO:0000256" key="9">
    <source>
        <dbReference type="PROSITE-ProRule" id="PRU00110"/>
    </source>
</evidence>
<evidence type="ECO:0000256" key="7">
    <source>
        <dbReference type="ARBA" id="ARBA00023012"/>
    </source>
</evidence>
<dbReference type="Gene3D" id="1.20.120.160">
    <property type="entry name" value="HPT domain"/>
    <property type="match status" value="2"/>
</dbReference>
<dbReference type="InterPro" id="IPR004105">
    <property type="entry name" value="CheA-like_dim"/>
</dbReference>
<evidence type="ECO:0000256" key="5">
    <source>
        <dbReference type="ARBA" id="ARBA00022679"/>
    </source>
</evidence>
<evidence type="ECO:0000256" key="4">
    <source>
        <dbReference type="ARBA" id="ARBA00022553"/>
    </source>
</evidence>
<evidence type="ECO:0000259" key="16">
    <source>
        <dbReference type="PROSITE" id="PS50894"/>
    </source>
</evidence>
<evidence type="ECO:0000256" key="11">
    <source>
        <dbReference type="SAM" id="Coils"/>
    </source>
</evidence>
<gene>
    <name evidence="17" type="primary">cheA_2</name>
    <name evidence="17" type="ORF">Ttaiw_01767</name>
</gene>
<accession>A0A554X4T7</accession>
<name>A0A554X4T7_9BURK</name>
<dbReference type="EMBL" id="VJOM01000019">
    <property type="protein sequence ID" value="TSE30835.1"/>
    <property type="molecule type" value="Genomic_DNA"/>
</dbReference>
<dbReference type="InterPro" id="IPR003594">
    <property type="entry name" value="HATPase_dom"/>
</dbReference>
<dbReference type="STRING" id="307486.GCA_000807215_00563"/>
<dbReference type="InterPro" id="IPR008207">
    <property type="entry name" value="Sig_transdc_His_kin_Hpt_dom"/>
</dbReference>
<feature type="region of interest" description="Disordered" evidence="12">
    <location>
        <begin position="701"/>
        <end position="754"/>
    </location>
</feature>
<dbReference type="Pfam" id="PF01584">
    <property type="entry name" value="CheW"/>
    <property type="match status" value="1"/>
</dbReference>
<evidence type="ECO:0000313" key="18">
    <source>
        <dbReference type="Proteomes" id="UP000317763"/>
    </source>
</evidence>
<proteinExistence type="predicted"/>
<dbReference type="InterPro" id="IPR036641">
    <property type="entry name" value="HPT_dom_sf"/>
</dbReference>
<dbReference type="SMART" id="SM00073">
    <property type="entry name" value="HPT"/>
    <property type="match status" value="2"/>
</dbReference>
<evidence type="ECO:0000256" key="10">
    <source>
        <dbReference type="PROSITE-ProRule" id="PRU00169"/>
    </source>
</evidence>
<dbReference type="GO" id="GO:0006935">
    <property type="term" value="P:chemotaxis"/>
    <property type="evidence" value="ECO:0007669"/>
    <property type="project" value="InterPro"/>
</dbReference>
<keyword evidence="7" id="KW-0902">Two-component regulatory system</keyword>
<dbReference type="SMART" id="SM00387">
    <property type="entry name" value="HATPase_c"/>
    <property type="match status" value="1"/>
</dbReference>
<dbReference type="InterPro" id="IPR058661">
    <property type="entry name" value="FimL_2nd"/>
</dbReference>
<keyword evidence="4 10" id="KW-0597">Phosphoprotein</keyword>
<dbReference type="SUPFAM" id="SSF47384">
    <property type="entry name" value="Homodimeric domain of signal transducing histidine kinase"/>
    <property type="match status" value="1"/>
</dbReference>
<dbReference type="InterPro" id="IPR036061">
    <property type="entry name" value="CheW-like_dom_sf"/>
</dbReference>
<dbReference type="Gene3D" id="3.30.565.10">
    <property type="entry name" value="Histidine kinase-like ATPase, C-terminal domain"/>
    <property type="match status" value="1"/>
</dbReference>
<feature type="modified residue" description="4-aspartylphosphate" evidence="10">
    <location>
        <position position="1508"/>
    </location>
</feature>
<dbReference type="PROSITE" id="PS50109">
    <property type="entry name" value="HIS_KIN"/>
    <property type="match status" value="1"/>
</dbReference>
<feature type="compositionally biased region" description="Low complexity" evidence="12">
    <location>
        <begin position="931"/>
        <end position="941"/>
    </location>
</feature>
<dbReference type="OrthoDB" id="9146932at2"/>
<dbReference type="GO" id="GO:0005737">
    <property type="term" value="C:cytoplasm"/>
    <property type="evidence" value="ECO:0007669"/>
    <property type="project" value="InterPro"/>
</dbReference>
<dbReference type="PANTHER" id="PTHR43395">
    <property type="entry name" value="SENSOR HISTIDINE KINASE CHEA"/>
    <property type="match status" value="1"/>
</dbReference>
<dbReference type="RefSeq" id="WP_082668416.1">
    <property type="nucleotide sequence ID" value="NZ_CP083911.1"/>
</dbReference>
<dbReference type="Proteomes" id="UP000317763">
    <property type="component" value="Unassembled WGS sequence"/>
</dbReference>
<dbReference type="InterPro" id="IPR001789">
    <property type="entry name" value="Sig_transdc_resp-reg_receiver"/>
</dbReference>
<dbReference type="InterPro" id="IPR004358">
    <property type="entry name" value="Sig_transdc_His_kin-like_C"/>
</dbReference>
<evidence type="ECO:0000256" key="6">
    <source>
        <dbReference type="ARBA" id="ARBA00022777"/>
    </source>
</evidence>
<dbReference type="CDD" id="cd17546">
    <property type="entry name" value="REC_hyHK_CKI1_RcsC-like"/>
    <property type="match status" value="1"/>
</dbReference>
<dbReference type="Pfam" id="PF02518">
    <property type="entry name" value="HATPase_c"/>
    <property type="match status" value="1"/>
</dbReference>
<dbReference type="SUPFAM" id="SSF50341">
    <property type="entry name" value="CheW-like"/>
    <property type="match status" value="1"/>
</dbReference>
<feature type="modified residue" description="Phosphohistidine" evidence="9">
    <location>
        <position position="618"/>
    </location>
</feature>
<keyword evidence="5 17" id="KW-0808">Transferase</keyword>
<feature type="domain" description="HPt" evidence="16">
    <location>
        <begin position="790"/>
        <end position="892"/>
    </location>
</feature>
<feature type="region of interest" description="Disordered" evidence="12">
    <location>
        <begin position="893"/>
        <end position="941"/>
    </location>
</feature>
<dbReference type="InterPro" id="IPR036097">
    <property type="entry name" value="HisK_dim/P_sf"/>
</dbReference>
<comment type="catalytic activity">
    <reaction evidence="1">
        <text>ATP + protein L-histidine = ADP + protein N-phospho-L-histidine.</text>
        <dbReference type="EC" id="2.7.13.3"/>
    </reaction>
</comment>
<feature type="modified residue" description="Phosphohistidine" evidence="9">
    <location>
        <position position="837"/>
    </location>
</feature>
<feature type="domain" description="CheW-like" evidence="15">
    <location>
        <begin position="1299"/>
        <end position="1438"/>
    </location>
</feature>
<protein>
    <recommendedName>
        <fullName evidence="3">Chemotaxis protein CheA</fullName>
        <ecNumber evidence="2">2.7.13.3</ecNumber>
    </recommendedName>
</protein>
<dbReference type="SUPFAM" id="SSF47226">
    <property type="entry name" value="Histidine-containing phosphotransfer domain, HPT domain"/>
    <property type="match status" value="2"/>
</dbReference>
<comment type="function">
    <text evidence="8">Involved in the transmission of sensory signals from the chemoreceptors to the flagellar motors. CheA is autophosphorylated; it can transfer its phosphate group to either CheB or CheY.</text>
</comment>
<dbReference type="Pfam" id="PF26379">
    <property type="entry name" value="FimL_2nd"/>
    <property type="match status" value="1"/>
</dbReference>
<feature type="domain" description="Histidine kinase" evidence="13">
    <location>
        <begin position="1090"/>
        <end position="1297"/>
    </location>
</feature>
<keyword evidence="18" id="KW-1185">Reference proteome</keyword>
<dbReference type="SMART" id="SM01231">
    <property type="entry name" value="H-kinase_dim"/>
    <property type="match status" value="1"/>
</dbReference>
<keyword evidence="11" id="KW-0175">Coiled coil</keyword>
<dbReference type="CDD" id="cd00088">
    <property type="entry name" value="HPT"/>
    <property type="match status" value="2"/>
</dbReference>
<dbReference type="InterPro" id="IPR011006">
    <property type="entry name" value="CheY-like_superfamily"/>
</dbReference>
<dbReference type="InterPro" id="IPR002545">
    <property type="entry name" value="CheW-lke_dom"/>
</dbReference>
<dbReference type="SMART" id="SM00448">
    <property type="entry name" value="REC"/>
    <property type="match status" value="1"/>
</dbReference>
<organism evidence="17 18">
    <name type="scientific">Tepidimonas taiwanensis</name>
    <dbReference type="NCBI Taxonomy" id="307486"/>
    <lineage>
        <taxon>Bacteria</taxon>
        <taxon>Pseudomonadati</taxon>
        <taxon>Pseudomonadota</taxon>
        <taxon>Betaproteobacteria</taxon>
        <taxon>Burkholderiales</taxon>
        <taxon>Tepidimonas</taxon>
    </lineage>
</organism>
<dbReference type="InterPro" id="IPR036890">
    <property type="entry name" value="HATPase_C_sf"/>
</dbReference>
<dbReference type="SUPFAM" id="SSF55874">
    <property type="entry name" value="ATPase domain of HSP90 chaperone/DNA topoisomerase II/histidine kinase"/>
    <property type="match status" value="1"/>
</dbReference>
<feature type="domain" description="Response regulatory" evidence="14">
    <location>
        <begin position="1458"/>
        <end position="1575"/>
    </location>
</feature>
<feature type="compositionally biased region" description="Low complexity" evidence="12">
    <location>
        <begin position="910"/>
        <end position="920"/>
    </location>
</feature>
<keyword evidence="6" id="KW-0418">Kinase</keyword>
<feature type="domain" description="HPt" evidence="16">
    <location>
        <begin position="571"/>
        <end position="678"/>
    </location>
</feature>
<dbReference type="InterPro" id="IPR005467">
    <property type="entry name" value="His_kinase_dom"/>
</dbReference>
<evidence type="ECO:0000256" key="3">
    <source>
        <dbReference type="ARBA" id="ARBA00021495"/>
    </source>
</evidence>
<dbReference type="Gene3D" id="2.30.30.40">
    <property type="entry name" value="SH3 Domains"/>
    <property type="match status" value="1"/>
</dbReference>
<dbReference type="Gene3D" id="3.40.50.2300">
    <property type="match status" value="1"/>
</dbReference>
<dbReference type="InterPro" id="IPR051315">
    <property type="entry name" value="Bact_Chemotaxis_CheA"/>
</dbReference>
<dbReference type="Pfam" id="PF00072">
    <property type="entry name" value="Response_reg"/>
    <property type="match status" value="1"/>
</dbReference>